<feature type="compositionally biased region" description="Low complexity" evidence="8">
    <location>
        <begin position="394"/>
        <end position="403"/>
    </location>
</feature>
<keyword evidence="3 11" id="KW-0808">Transferase</keyword>
<evidence type="ECO:0000256" key="5">
    <source>
        <dbReference type="ARBA" id="ARBA00022777"/>
    </source>
</evidence>
<name>A0AAE4B1M9_9ACTN</name>
<keyword evidence="9" id="KW-0472">Membrane</keyword>
<keyword evidence="12" id="KW-1185">Reference proteome</keyword>
<gene>
    <name evidence="11" type="ORF">J2S42_007488</name>
</gene>
<dbReference type="EC" id="2.7.11.1" evidence="1"/>
<evidence type="ECO:0000259" key="10">
    <source>
        <dbReference type="PROSITE" id="PS50011"/>
    </source>
</evidence>
<feature type="region of interest" description="Disordered" evidence="8">
    <location>
        <begin position="268"/>
        <end position="297"/>
    </location>
</feature>
<evidence type="ECO:0000256" key="9">
    <source>
        <dbReference type="SAM" id="Phobius"/>
    </source>
</evidence>
<keyword evidence="5" id="KW-0418">Kinase</keyword>
<keyword evidence="9" id="KW-0812">Transmembrane</keyword>
<evidence type="ECO:0000313" key="12">
    <source>
        <dbReference type="Proteomes" id="UP001240236"/>
    </source>
</evidence>
<evidence type="ECO:0000256" key="8">
    <source>
        <dbReference type="SAM" id="MobiDB-lite"/>
    </source>
</evidence>
<keyword evidence="9" id="KW-1133">Transmembrane helix</keyword>
<feature type="binding site" evidence="7">
    <location>
        <position position="41"/>
    </location>
    <ligand>
        <name>ATP</name>
        <dbReference type="ChEBI" id="CHEBI:30616"/>
    </ligand>
</feature>
<evidence type="ECO:0000313" key="11">
    <source>
        <dbReference type="EMBL" id="MDQ0370819.1"/>
    </source>
</evidence>
<evidence type="ECO:0000256" key="6">
    <source>
        <dbReference type="ARBA" id="ARBA00022840"/>
    </source>
</evidence>
<protein>
    <recommendedName>
        <fullName evidence="1">non-specific serine/threonine protein kinase</fullName>
        <ecNumber evidence="1">2.7.11.1</ecNumber>
    </recommendedName>
</protein>
<dbReference type="PROSITE" id="PS00107">
    <property type="entry name" value="PROTEIN_KINASE_ATP"/>
    <property type="match status" value="1"/>
</dbReference>
<dbReference type="InterPro" id="IPR017441">
    <property type="entry name" value="Protein_kinase_ATP_BS"/>
</dbReference>
<dbReference type="CDD" id="cd14014">
    <property type="entry name" value="STKc_PknB_like"/>
    <property type="match status" value="1"/>
</dbReference>
<feature type="transmembrane region" description="Helical" evidence="9">
    <location>
        <begin position="304"/>
        <end position="324"/>
    </location>
</feature>
<feature type="region of interest" description="Disordered" evidence="8">
    <location>
        <begin position="331"/>
        <end position="404"/>
    </location>
</feature>
<dbReference type="PANTHER" id="PTHR43289:SF6">
    <property type="entry name" value="SERINE_THREONINE-PROTEIN KINASE NEKL-3"/>
    <property type="match status" value="1"/>
</dbReference>
<accession>A0AAE4B1M9</accession>
<dbReference type="InterPro" id="IPR011009">
    <property type="entry name" value="Kinase-like_dom_sf"/>
</dbReference>
<dbReference type="PROSITE" id="PS00108">
    <property type="entry name" value="PROTEIN_KINASE_ST"/>
    <property type="match status" value="1"/>
</dbReference>
<dbReference type="PROSITE" id="PS50011">
    <property type="entry name" value="PROTEIN_KINASE_DOM"/>
    <property type="match status" value="1"/>
</dbReference>
<dbReference type="PANTHER" id="PTHR43289">
    <property type="entry name" value="MITOGEN-ACTIVATED PROTEIN KINASE KINASE KINASE 20-RELATED"/>
    <property type="match status" value="1"/>
</dbReference>
<proteinExistence type="predicted"/>
<reference evidence="11 12" key="1">
    <citation type="submission" date="2023-07" db="EMBL/GenBank/DDBJ databases">
        <title>Sequencing the genomes of 1000 actinobacteria strains.</title>
        <authorList>
            <person name="Klenk H.-P."/>
        </authorList>
    </citation>
    <scope>NUCLEOTIDE SEQUENCE [LARGE SCALE GENOMIC DNA]</scope>
    <source>
        <strain evidence="11 12">DSM 44709</strain>
    </source>
</reference>
<dbReference type="Proteomes" id="UP001240236">
    <property type="component" value="Unassembled WGS sequence"/>
</dbReference>
<dbReference type="Gene3D" id="1.10.510.10">
    <property type="entry name" value="Transferase(Phosphotransferase) domain 1"/>
    <property type="match status" value="1"/>
</dbReference>
<evidence type="ECO:0000256" key="4">
    <source>
        <dbReference type="ARBA" id="ARBA00022741"/>
    </source>
</evidence>
<dbReference type="GO" id="GO:0005524">
    <property type="term" value="F:ATP binding"/>
    <property type="evidence" value="ECO:0007669"/>
    <property type="project" value="UniProtKB-UniRule"/>
</dbReference>
<dbReference type="GO" id="GO:0004674">
    <property type="term" value="F:protein serine/threonine kinase activity"/>
    <property type="evidence" value="ECO:0007669"/>
    <property type="project" value="UniProtKB-KW"/>
</dbReference>
<sequence length="544" mass="57309">MPEAPTMIAGRYRLGEAIGSGGMGRVWLAHDERLDRDVAIKEIVLPPGSEEDAAVARRRTLREARAAARLNHPGVVGVYDVFEADGKPWIVMEHVPSRSLKEIVQEDGPLDDRQAAVIGLEILEALKAAHKAGVQHRDVKPANVLIADDGRVVLTDFGIATIEGDGLVTSSGQQLHASLDYMAPERAQEGEATEAADLWSLGATLYDAVEGRAPFHRSSAVGTLTAIAADPPDPMERAGALAPVIDGLLKKNPGERLSSAEAGRLLQAAAEGKPRVARASAVPVAPPRKNHDPSTVRPGPARPLIIGAAAVAVLLVVALVAFVAMRPDGTTQTPDDTAAAPGPAASAGAPSAVPSDASASPTAEPSPAGAATPSPTAPAAGGGDDDGGGGPGQGAARPQLPAGWRDYTDPTGFKVYVPNGWAQSQEGTMVYFRSANGRVLGIDQTDQPRPDPVADWSAQRDTRRAGGEFPGYREVKIAEVDYFRKAADWEWSYDTNFGRVHVNNRGVVTSPNQAYGIYWQTMESDWAAANKDLQLIFDSFVPRS</sequence>
<keyword evidence="2" id="KW-0723">Serine/threonine-protein kinase</keyword>
<dbReference type="Gene3D" id="3.30.200.20">
    <property type="entry name" value="Phosphorylase Kinase, domain 1"/>
    <property type="match status" value="1"/>
</dbReference>
<dbReference type="AlphaFoldDB" id="A0AAE4B1M9"/>
<dbReference type="SMART" id="SM00220">
    <property type="entry name" value="S_TKc"/>
    <property type="match status" value="1"/>
</dbReference>
<dbReference type="InterPro" id="IPR000719">
    <property type="entry name" value="Prot_kinase_dom"/>
</dbReference>
<keyword evidence="6 7" id="KW-0067">ATP-binding</keyword>
<evidence type="ECO:0000256" key="1">
    <source>
        <dbReference type="ARBA" id="ARBA00012513"/>
    </source>
</evidence>
<keyword evidence="4 7" id="KW-0547">Nucleotide-binding</keyword>
<dbReference type="RefSeq" id="WP_307247087.1">
    <property type="nucleotide sequence ID" value="NZ_JAUSUZ010000001.1"/>
</dbReference>
<dbReference type="EMBL" id="JAUSUZ010000001">
    <property type="protein sequence ID" value="MDQ0370819.1"/>
    <property type="molecule type" value="Genomic_DNA"/>
</dbReference>
<dbReference type="SUPFAM" id="SSF56112">
    <property type="entry name" value="Protein kinase-like (PK-like)"/>
    <property type="match status" value="1"/>
</dbReference>
<feature type="compositionally biased region" description="Low complexity" evidence="8">
    <location>
        <begin position="331"/>
        <end position="379"/>
    </location>
</feature>
<evidence type="ECO:0000256" key="7">
    <source>
        <dbReference type="PROSITE-ProRule" id="PRU10141"/>
    </source>
</evidence>
<feature type="domain" description="Protein kinase" evidence="10">
    <location>
        <begin position="12"/>
        <end position="276"/>
    </location>
</feature>
<dbReference type="InterPro" id="IPR008271">
    <property type="entry name" value="Ser/Thr_kinase_AS"/>
</dbReference>
<dbReference type="Pfam" id="PF00069">
    <property type="entry name" value="Pkinase"/>
    <property type="match status" value="1"/>
</dbReference>
<evidence type="ECO:0000256" key="3">
    <source>
        <dbReference type="ARBA" id="ARBA00022679"/>
    </source>
</evidence>
<comment type="caution">
    <text evidence="11">The sequence shown here is derived from an EMBL/GenBank/DDBJ whole genome shotgun (WGS) entry which is preliminary data.</text>
</comment>
<organism evidence="11 12">
    <name type="scientific">Catenuloplanes indicus</name>
    <dbReference type="NCBI Taxonomy" id="137267"/>
    <lineage>
        <taxon>Bacteria</taxon>
        <taxon>Bacillati</taxon>
        <taxon>Actinomycetota</taxon>
        <taxon>Actinomycetes</taxon>
        <taxon>Micromonosporales</taxon>
        <taxon>Micromonosporaceae</taxon>
        <taxon>Catenuloplanes</taxon>
    </lineage>
</organism>
<evidence type="ECO:0000256" key="2">
    <source>
        <dbReference type="ARBA" id="ARBA00022527"/>
    </source>
</evidence>